<evidence type="ECO:0000256" key="5">
    <source>
        <dbReference type="ARBA" id="ARBA00023136"/>
    </source>
</evidence>
<gene>
    <name evidence="8" type="ORF">CSSPJE1EN1_LOCUS2055</name>
</gene>
<feature type="transmembrane region" description="Helical" evidence="7">
    <location>
        <begin position="104"/>
        <end position="121"/>
    </location>
</feature>
<comment type="similarity">
    <text evidence="2">Belongs to the acetate uptake transporter (AceTr) (TC 2.A.96) family.</text>
</comment>
<dbReference type="PANTHER" id="PTHR31123:SF1">
    <property type="entry name" value="ACCUMULATION OF DYADS PROTEIN 2-RELATED"/>
    <property type="match status" value="1"/>
</dbReference>
<dbReference type="EMBL" id="OZ020105">
    <property type="protein sequence ID" value="CAK9256577.1"/>
    <property type="molecule type" value="Genomic_DNA"/>
</dbReference>
<accession>A0ABP0VQW9</accession>
<evidence type="ECO:0000313" key="8">
    <source>
        <dbReference type="EMBL" id="CAK9256577.1"/>
    </source>
</evidence>
<dbReference type="InterPro" id="IPR047622">
    <property type="entry name" value="GPR1_FUN34_YAAH"/>
</dbReference>
<evidence type="ECO:0000256" key="7">
    <source>
        <dbReference type="SAM" id="Phobius"/>
    </source>
</evidence>
<evidence type="ECO:0000256" key="3">
    <source>
        <dbReference type="ARBA" id="ARBA00022692"/>
    </source>
</evidence>
<dbReference type="InterPro" id="IPR000791">
    <property type="entry name" value="Gpr1/Fun34/SatP-like"/>
</dbReference>
<name>A0ABP0VQW9_9BRYO</name>
<protein>
    <submittedName>
        <fullName evidence="8">Uncharacterized protein</fullName>
    </submittedName>
</protein>
<dbReference type="Proteomes" id="UP001497444">
    <property type="component" value="Chromosome 10"/>
</dbReference>
<dbReference type="Pfam" id="PF01184">
    <property type="entry name" value="Gpr1_Fun34_YaaH"/>
    <property type="match status" value="1"/>
</dbReference>
<feature type="transmembrane region" description="Helical" evidence="7">
    <location>
        <begin position="189"/>
        <end position="208"/>
    </location>
</feature>
<keyword evidence="9" id="KW-1185">Reference proteome</keyword>
<evidence type="ECO:0000256" key="2">
    <source>
        <dbReference type="ARBA" id="ARBA00005587"/>
    </source>
</evidence>
<dbReference type="PANTHER" id="PTHR31123">
    <property type="entry name" value="ACCUMULATION OF DYADS PROTEIN 2-RELATED"/>
    <property type="match status" value="1"/>
</dbReference>
<keyword evidence="4 7" id="KW-1133">Transmembrane helix</keyword>
<comment type="subcellular location">
    <subcellularLocation>
        <location evidence="1">Membrane</location>
        <topology evidence="1">Multi-pass membrane protein</topology>
    </subcellularLocation>
</comment>
<feature type="transmembrane region" description="Helical" evidence="7">
    <location>
        <begin position="133"/>
        <end position="152"/>
    </location>
</feature>
<dbReference type="PROSITE" id="PS01114">
    <property type="entry name" value="GPR1_FUN34_YAAH"/>
    <property type="match status" value="1"/>
</dbReference>
<dbReference type="InterPro" id="IPR051633">
    <property type="entry name" value="AceTr"/>
</dbReference>
<feature type="region of interest" description="Disordered" evidence="6">
    <location>
        <begin position="1"/>
        <end position="25"/>
    </location>
</feature>
<keyword evidence="3 7" id="KW-0812">Transmembrane</keyword>
<organism evidence="8 9">
    <name type="scientific">Sphagnum jensenii</name>
    <dbReference type="NCBI Taxonomy" id="128206"/>
    <lineage>
        <taxon>Eukaryota</taxon>
        <taxon>Viridiplantae</taxon>
        <taxon>Streptophyta</taxon>
        <taxon>Embryophyta</taxon>
        <taxon>Bryophyta</taxon>
        <taxon>Sphagnophytina</taxon>
        <taxon>Sphagnopsida</taxon>
        <taxon>Sphagnales</taxon>
        <taxon>Sphagnaceae</taxon>
        <taxon>Sphagnum</taxon>
    </lineage>
</organism>
<proteinExistence type="inferred from homology"/>
<evidence type="ECO:0000256" key="4">
    <source>
        <dbReference type="ARBA" id="ARBA00022989"/>
    </source>
</evidence>
<reference evidence="8" key="1">
    <citation type="submission" date="2024-02" db="EMBL/GenBank/DDBJ databases">
        <authorList>
            <consortium name="ELIXIR-Norway"/>
            <consortium name="Elixir Norway"/>
        </authorList>
    </citation>
    <scope>NUCLEOTIDE SEQUENCE</scope>
</reference>
<dbReference type="NCBIfam" id="NF038013">
    <property type="entry name" value="AceTr_1"/>
    <property type="match status" value="1"/>
</dbReference>
<sequence>MATVSNDVPATELTKPRTAPPAAKPVTNTINPAPLGLIAFALTTFVLSCYNAGIWGIQVDSPPNVVIGLAVFYGGLGQFIAGMWEFAAGNTFGATAFASYGAFWLAYSALFIPWFGVIEAYEVAPAHTKNIDPALGIFLLAWAMFTFFMWFGTFKSNIAFVLLFFFLTLTFVLLSISEFKRDPLISNRVKRAGGFIGILTALIAWYIGVAKLLTRDISYITLPLGDLGRKHLDLE</sequence>
<evidence type="ECO:0000256" key="1">
    <source>
        <dbReference type="ARBA" id="ARBA00004141"/>
    </source>
</evidence>
<feature type="transmembrane region" description="Helical" evidence="7">
    <location>
        <begin position="65"/>
        <end position="84"/>
    </location>
</feature>
<feature type="transmembrane region" description="Helical" evidence="7">
    <location>
        <begin position="33"/>
        <end position="53"/>
    </location>
</feature>
<keyword evidence="5 7" id="KW-0472">Membrane</keyword>
<evidence type="ECO:0000313" key="9">
    <source>
        <dbReference type="Proteomes" id="UP001497444"/>
    </source>
</evidence>
<feature type="transmembrane region" description="Helical" evidence="7">
    <location>
        <begin position="158"/>
        <end position="177"/>
    </location>
</feature>
<evidence type="ECO:0000256" key="6">
    <source>
        <dbReference type="SAM" id="MobiDB-lite"/>
    </source>
</evidence>